<keyword evidence="2" id="KW-1185">Reference proteome</keyword>
<proteinExistence type="predicted"/>
<evidence type="ECO:0000313" key="2">
    <source>
        <dbReference type="Proteomes" id="UP000017836"/>
    </source>
</evidence>
<gene>
    <name evidence="1" type="ORF">AMTR_s00124p00016700</name>
</gene>
<dbReference type="EMBL" id="KI396338">
    <property type="protein sequence ID" value="ERM97436.1"/>
    <property type="molecule type" value="Genomic_DNA"/>
</dbReference>
<dbReference type="Gramene" id="ERM97436">
    <property type="protein sequence ID" value="ERM97436"/>
    <property type="gene ID" value="AMTR_s00124p00016700"/>
</dbReference>
<organism evidence="1 2">
    <name type="scientific">Amborella trichopoda</name>
    <dbReference type="NCBI Taxonomy" id="13333"/>
    <lineage>
        <taxon>Eukaryota</taxon>
        <taxon>Viridiplantae</taxon>
        <taxon>Streptophyta</taxon>
        <taxon>Embryophyta</taxon>
        <taxon>Tracheophyta</taxon>
        <taxon>Spermatophyta</taxon>
        <taxon>Magnoliopsida</taxon>
        <taxon>Amborellales</taxon>
        <taxon>Amborellaceae</taxon>
        <taxon>Amborella</taxon>
    </lineage>
</organism>
<dbReference type="HOGENOM" id="CLU_1623197_0_0_1"/>
<dbReference type="AlphaFoldDB" id="W1NNQ5"/>
<evidence type="ECO:0000313" key="1">
    <source>
        <dbReference type="EMBL" id="ERM97436.1"/>
    </source>
</evidence>
<name>W1NNQ5_AMBTC</name>
<dbReference type="Proteomes" id="UP000017836">
    <property type="component" value="Unassembled WGS sequence"/>
</dbReference>
<reference evidence="2" key="1">
    <citation type="journal article" date="2013" name="Science">
        <title>The Amborella genome and the evolution of flowering plants.</title>
        <authorList>
            <consortium name="Amborella Genome Project"/>
        </authorList>
    </citation>
    <scope>NUCLEOTIDE SEQUENCE [LARGE SCALE GENOMIC DNA]</scope>
</reference>
<protein>
    <submittedName>
        <fullName evidence="1">Uncharacterized protein</fullName>
    </submittedName>
</protein>
<feature type="non-terminal residue" evidence="1">
    <location>
        <position position="1"/>
    </location>
</feature>
<accession>W1NNQ5</accession>
<sequence length="164" mass="17999">LVKVGEGMSDPPPLPFSSSSSLPPFSAPTLFPFHPPPLLLSYTIPTPPHNNPSSPLVYLAPNLLARVPNLLCIPSLNTSHLSQSHQHSSIVNFHTPKGDMRGIEKWGQGLLGELDLCFRQHSGDLILFSFPSELSASRALQWPSPSFKEASLFIQMEQSLRCPH</sequence>